<dbReference type="EMBL" id="FQ790311">
    <property type="protein sequence ID" value="CCD34551.1"/>
    <property type="molecule type" value="Genomic_DNA"/>
</dbReference>
<dbReference type="AlphaFoldDB" id="G2YBG0"/>
<sequence>MYDKITDGWVLGTPKDEMKIEIPSSELGRNERYGQEQNRVVRIRGVIVFGAGPYLCATRVWMSEYKVQRCKMIFSKLHTVSFLRLPWPGKKKVGLSRLLDFLIFMATEGRLFPFWSNLIVN</sequence>
<accession>G2YBG0</accession>
<gene>
    <name evidence="1" type="ORF">BofuT4_P102520.1</name>
</gene>
<evidence type="ECO:0000313" key="2">
    <source>
        <dbReference type="Proteomes" id="UP000008177"/>
    </source>
</evidence>
<proteinExistence type="predicted"/>
<dbReference type="Proteomes" id="UP000008177">
    <property type="component" value="Unplaced contigs"/>
</dbReference>
<dbReference type="InParanoid" id="G2YBG0"/>
<reference evidence="2" key="1">
    <citation type="journal article" date="2011" name="PLoS Genet.">
        <title>Genomic analysis of the necrotrophic fungal pathogens Sclerotinia sclerotiorum and Botrytis cinerea.</title>
        <authorList>
            <person name="Amselem J."/>
            <person name="Cuomo C.A."/>
            <person name="van Kan J.A."/>
            <person name="Viaud M."/>
            <person name="Benito E.P."/>
            <person name="Couloux A."/>
            <person name="Coutinho P.M."/>
            <person name="de Vries R.P."/>
            <person name="Dyer P.S."/>
            <person name="Fillinger S."/>
            <person name="Fournier E."/>
            <person name="Gout L."/>
            <person name="Hahn M."/>
            <person name="Kohn L."/>
            <person name="Lapalu N."/>
            <person name="Plummer K.M."/>
            <person name="Pradier J.M."/>
            <person name="Quevillon E."/>
            <person name="Sharon A."/>
            <person name="Simon A."/>
            <person name="ten Have A."/>
            <person name="Tudzynski B."/>
            <person name="Tudzynski P."/>
            <person name="Wincker P."/>
            <person name="Andrew M."/>
            <person name="Anthouard V."/>
            <person name="Beever R.E."/>
            <person name="Beffa R."/>
            <person name="Benoit I."/>
            <person name="Bouzid O."/>
            <person name="Brault B."/>
            <person name="Chen Z."/>
            <person name="Choquer M."/>
            <person name="Collemare J."/>
            <person name="Cotton P."/>
            <person name="Danchin E.G."/>
            <person name="Da Silva C."/>
            <person name="Gautier A."/>
            <person name="Giraud C."/>
            <person name="Giraud T."/>
            <person name="Gonzalez C."/>
            <person name="Grossetete S."/>
            <person name="Guldener U."/>
            <person name="Henrissat B."/>
            <person name="Howlett B.J."/>
            <person name="Kodira C."/>
            <person name="Kretschmer M."/>
            <person name="Lappartient A."/>
            <person name="Leroch M."/>
            <person name="Levis C."/>
            <person name="Mauceli E."/>
            <person name="Neuveglise C."/>
            <person name="Oeser B."/>
            <person name="Pearson M."/>
            <person name="Poulain J."/>
            <person name="Poussereau N."/>
            <person name="Quesneville H."/>
            <person name="Rascle C."/>
            <person name="Schumacher J."/>
            <person name="Segurens B."/>
            <person name="Sexton A."/>
            <person name="Silva E."/>
            <person name="Sirven C."/>
            <person name="Soanes D.M."/>
            <person name="Talbot N.J."/>
            <person name="Templeton M."/>
            <person name="Yandava C."/>
            <person name="Yarden O."/>
            <person name="Zeng Q."/>
            <person name="Rollins J.A."/>
            <person name="Lebrun M.H."/>
            <person name="Dickman M."/>
        </authorList>
    </citation>
    <scope>NUCLEOTIDE SEQUENCE [LARGE SCALE GENOMIC DNA]</scope>
    <source>
        <strain evidence="2">T4</strain>
    </source>
</reference>
<dbReference type="HOGENOM" id="CLU_2037689_0_0_1"/>
<protein>
    <submittedName>
        <fullName evidence="1">Uncharacterized protein</fullName>
    </submittedName>
</protein>
<evidence type="ECO:0000313" key="1">
    <source>
        <dbReference type="EMBL" id="CCD34551.1"/>
    </source>
</evidence>
<organism evidence="1 2">
    <name type="scientific">Botryotinia fuckeliana (strain T4)</name>
    <name type="common">Noble rot fungus</name>
    <name type="synonym">Botrytis cinerea</name>
    <dbReference type="NCBI Taxonomy" id="999810"/>
    <lineage>
        <taxon>Eukaryota</taxon>
        <taxon>Fungi</taxon>
        <taxon>Dikarya</taxon>
        <taxon>Ascomycota</taxon>
        <taxon>Pezizomycotina</taxon>
        <taxon>Leotiomycetes</taxon>
        <taxon>Helotiales</taxon>
        <taxon>Sclerotiniaceae</taxon>
        <taxon>Botrytis</taxon>
    </lineage>
</organism>
<name>G2YBG0_BOTF4</name>